<comment type="caution">
    <text evidence="5">The sequence shown here is derived from an EMBL/GenBank/DDBJ whole genome shotgun (WGS) entry which is preliminary data.</text>
</comment>
<dbReference type="GO" id="GO:0043565">
    <property type="term" value="F:sequence-specific DNA binding"/>
    <property type="evidence" value="ECO:0007669"/>
    <property type="project" value="InterPro"/>
</dbReference>
<evidence type="ECO:0000256" key="2">
    <source>
        <dbReference type="ARBA" id="ARBA00023125"/>
    </source>
</evidence>
<keyword evidence="1" id="KW-0805">Transcription regulation</keyword>
<evidence type="ECO:0000313" key="5">
    <source>
        <dbReference type="EMBL" id="GEO02129.1"/>
    </source>
</evidence>
<dbReference type="SUPFAM" id="SSF46689">
    <property type="entry name" value="Homeodomain-like"/>
    <property type="match status" value="2"/>
</dbReference>
<dbReference type="PANTHER" id="PTHR46796:SF14">
    <property type="entry name" value="TRANSCRIPTIONAL REGULATORY PROTEIN"/>
    <property type="match status" value="1"/>
</dbReference>
<proteinExistence type="predicted"/>
<keyword evidence="2" id="KW-0238">DNA-binding</keyword>
<organism evidence="5 6">
    <name type="scientific">Novosphingobium sediminis</name>
    <dbReference type="NCBI Taxonomy" id="707214"/>
    <lineage>
        <taxon>Bacteria</taxon>
        <taxon>Pseudomonadati</taxon>
        <taxon>Pseudomonadota</taxon>
        <taxon>Alphaproteobacteria</taxon>
        <taxon>Sphingomonadales</taxon>
        <taxon>Sphingomonadaceae</taxon>
        <taxon>Novosphingobium</taxon>
    </lineage>
</organism>
<dbReference type="InterPro" id="IPR018062">
    <property type="entry name" value="HTH_AraC-typ_CS"/>
</dbReference>
<dbReference type="InterPro" id="IPR018060">
    <property type="entry name" value="HTH_AraC"/>
</dbReference>
<dbReference type="SMART" id="SM00342">
    <property type="entry name" value="HTH_ARAC"/>
    <property type="match status" value="1"/>
</dbReference>
<sequence length="242" mass="27156">MIAPVPGGEMWRDQRSFHRGYIPAGGIAVLDHRSEWSALLEDPFALFDLFIPVSAIDQVAREAGRDRITTLHCPLEQTNVDPVMYHLAMSLMPLVRGELPSTLLFVEHVFQAITLHLARAYGGLAISETLVRGGLPPFLYKRAQDMLLSDLTTEPSLSELAQACGLSSRHFTRAFKASSGEPPHRWLLRRKVDRSKELLRIESMPIADIALLCGFADQSHFTRIFRRVIGSSPAAWRRMVLN</sequence>
<evidence type="ECO:0000256" key="1">
    <source>
        <dbReference type="ARBA" id="ARBA00023015"/>
    </source>
</evidence>
<dbReference type="PANTHER" id="PTHR46796">
    <property type="entry name" value="HTH-TYPE TRANSCRIPTIONAL ACTIVATOR RHAS-RELATED"/>
    <property type="match status" value="1"/>
</dbReference>
<feature type="domain" description="HTH araC/xylS-type" evidence="4">
    <location>
        <begin position="141"/>
        <end position="239"/>
    </location>
</feature>
<dbReference type="EMBL" id="BJYR01000035">
    <property type="protein sequence ID" value="GEO02129.1"/>
    <property type="molecule type" value="Genomic_DNA"/>
</dbReference>
<dbReference type="GO" id="GO:0003700">
    <property type="term" value="F:DNA-binding transcription factor activity"/>
    <property type="evidence" value="ECO:0007669"/>
    <property type="project" value="InterPro"/>
</dbReference>
<accession>A0A512AQY5</accession>
<protein>
    <recommendedName>
        <fullName evidence="4">HTH araC/xylS-type domain-containing protein</fullName>
    </recommendedName>
</protein>
<dbReference type="Gene3D" id="1.10.10.60">
    <property type="entry name" value="Homeodomain-like"/>
    <property type="match status" value="2"/>
</dbReference>
<name>A0A512AQY5_9SPHN</name>
<dbReference type="Proteomes" id="UP000321464">
    <property type="component" value="Unassembled WGS sequence"/>
</dbReference>
<keyword evidence="3" id="KW-0804">Transcription</keyword>
<dbReference type="Pfam" id="PF12833">
    <property type="entry name" value="HTH_18"/>
    <property type="match status" value="1"/>
</dbReference>
<gene>
    <name evidence="5" type="ORF">NSE01_39610</name>
</gene>
<evidence type="ECO:0000259" key="4">
    <source>
        <dbReference type="PROSITE" id="PS01124"/>
    </source>
</evidence>
<dbReference type="PROSITE" id="PS01124">
    <property type="entry name" value="HTH_ARAC_FAMILY_2"/>
    <property type="match status" value="1"/>
</dbReference>
<dbReference type="AlphaFoldDB" id="A0A512AQY5"/>
<evidence type="ECO:0000313" key="6">
    <source>
        <dbReference type="Proteomes" id="UP000321464"/>
    </source>
</evidence>
<evidence type="ECO:0000256" key="3">
    <source>
        <dbReference type="ARBA" id="ARBA00023163"/>
    </source>
</evidence>
<dbReference type="PROSITE" id="PS00041">
    <property type="entry name" value="HTH_ARAC_FAMILY_1"/>
    <property type="match status" value="1"/>
</dbReference>
<dbReference type="InterPro" id="IPR050204">
    <property type="entry name" value="AraC_XylS_family_regulators"/>
</dbReference>
<keyword evidence="6" id="KW-1185">Reference proteome</keyword>
<dbReference type="InterPro" id="IPR009057">
    <property type="entry name" value="Homeodomain-like_sf"/>
</dbReference>
<reference evidence="5 6" key="1">
    <citation type="submission" date="2019-07" db="EMBL/GenBank/DDBJ databases">
        <title>Whole genome shotgun sequence of Novosphingobium sediminis NBRC 106119.</title>
        <authorList>
            <person name="Hosoyama A."/>
            <person name="Uohara A."/>
            <person name="Ohji S."/>
            <person name="Ichikawa N."/>
        </authorList>
    </citation>
    <scope>NUCLEOTIDE SEQUENCE [LARGE SCALE GENOMIC DNA]</scope>
    <source>
        <strain evidence="5 6">NBRC 106119</strain>
    </source>
</reference>
<dbReference type="PRINTS" id="PR00032">
    <property type="entry name" value="HTHARAC"/>
</dbReference>
<dbReference type="InterPro" id="IPR020449">
    <property type="entry name" value="Tscrpt_reg_AraC-type_HTH"/>
</dbReference>